<dbReference type="Proteomes" id="UP000798808">
    <property type="component" value="Unassembled WGS sequence"/>
</dbReference>
<organism evidence="1 2">
    <name type="scientific">Fulvivirga kasyanovii</name>
    <dbReference type="NCBI Taxonomy" id="396812"/>
    <lineage>
        <taxon>Bacteria</taxon>
        <taxon>Pseudomonadati</taxon>
        <taxon>Bacteroidota</taxon>
        <taxon>Cytophagia</taxon>
        <taxon>Cytophagales</taxon>
        <taxon>Fulvivirgaceae</taxon>
        <taxon>Fulvivirga</taxon>
    </lineage>
</organism>
<keyword evidence="1" id="KW-0131">Cell cycle</keyword>
<dbReference type="EMBL" id="SMLW01000642">
    <property type="protein sequence ID" value="MTI27768.1"/>
    <property type="molecule type" value="Genomic_DNA"/>
</dbReference>
<keyword evidence="1" id="KW-0132">Cell division</keyword>
<proteinExistence type="predicted"/>
<accession>A0ABW9RX20</accession>
<name>A0ABW9RX20_9BACT</name>
<evidence type="ECO:0000313" key="2">
    <source>
        <dbReference type="Proteomes" id="UP000798808"/>
    </source>
</evidence>
<dbReference type="GO" id="GO:0051301">
    <property type="term" value="P:cell division"/>
    <property type="evidence" value="ECO:0007669"/>
    <property type="project" value="UniProtKB-KW"/>
</dbReference>
<protein>
    <submittedName>
        <fullName evidence="1">Cell division protein FtsQ</fullName>
    </submittedName>
</protein>
<sequence>MFKKLRLKKGVKVLLASLGLISVIGFTESKQNGETCKDVVIRIDNQHENYFVNEQDVLSLMTSAGAHVVKGASFRDLNLKEIEERVKSDRFIKKAEIYKDLKGNMLVNIALRRPFARVVQNNGPDAYIATDGAVLPVSDKFSSRVVLITGKYAGQLVKNDLMETDEGKKIFAMLKFINDDEFWKAQIAQIDIDKKLNMTLYPQVTKQYVEFGQPEELEEKFKKLEIFYKQILPQKGWNTYDRVNLMYEGQIIAE</sequence>
<reference evidence="1 2" key="1">
    <citation type="submission" date="2019-02" db="EMBL/GenBank/DDBJ databases">
        <authorList>
            <person name="Goldberg S.R."/>
            <person name="Haltli B.A."/>
            <person name="Correa H."/>
            <person name="Russell K.G."/>
        </authorList>
    </citation>
    <scope>NUCLEOTIDE SEQUENCE [LARGE SCALE GENOMIC DNA]</scope>
    <source>
        <strain evidence="1 2">JCM 16186</strain>
    </source>
</reference>
<gene>
    <name evidence="1" type="ORF">E1163_22620</name>
</gene>
<keyword evidence="2" id="KW-1185">Reference proteome</keyword>
<dbReference type="RefSeq" id="WP_155174768.1">
    <property type="nucleotide sequence ID" value="NZ_BAAAFL010000007.1"/>
</dbReference>
<comment type="caution">
    <text evidence="1">The sequence shown here is derived from an EMBL/GenBank/DDBJ whole genome shotgun (WGS) entry which is preliminary data.</text>
</comment>
<evidence type="ECO:0000313" key="1">
    <source>
        <dbReference type="EMBL" id="MTI27768.1"/>
    </source>
</evidence>